<dbReference type="OrthoDB" id="7252896at2"/>
<protein>
    <submittedName>
        <fullName evidence="4">Transcriptional regulator, TetR family</fullName>
    </submittedName>
</protein>
<keyword evidence="1 2" id="KW-0238">DNA-binding</keyword>
<comment type="caution">
    <text evidence="4">The sequence shown here is derived from an EMBL/GenBank/DDBJ whole genome shotgun (WGS) entry which is preliminary data.</text>
</comment>
<dbReference type="Gene3D" id="1.10.357.10">
    <property type="entry name" value="Tetracycline Repressor, domain 2"/>
    <property type="match status" value="1"/>
</dbReference>
<dbReference type="HOGENOM" id="CLU_114085_1_0_11"/>
<dbReference type="SUPFAM" id="SSF46689">
    <property type="entry name" value="Homeodomain-like"/>
    <property type="match status" value="1"/>
</dbReference>
<dbReference type="Proteomes" id="UP000010445">
    <property type="component" value="Unassembled WGS sequence"/>
</dbReference>
<evidence type="ECO:0000256" key="2">
    <source>
        <dbReference type="PROSITE-ProRule" id="PRU00335"/>
    </source>
</evidence>
<dbReference type="STRING" id="1035195.HMPREF9997_02625"/>
<evidence type="ECO:0000256" key="1">
    <source>
        <dbReference type="ARBA" id="ARBA00023125"/>
    </source>
</evidence>
<reference evidence="4 5" key="1">
    <citation type="submission" date="2012-05" db="EMBL/GenBank/DDBJ databases">
        <authorList>
            <person name="Weinstock G."/>
            <person name="Sodergren E."/>
            <person name="Lobos E.A."/>
            <person name="Fulton L."/>
            <person name="Fulton R."/>
            <person name="Courtney L."/>
            <person name="Fronick C."/>
            <person name="O'Laughlin M."/>
            <person name="Godfrey J."/>
            <person name="Wilson R.M."/>
            <person name="Miner T."/>
            <person name="Farmer C."/>
            <person name="Delehaunty K."/>
            <person name="Cordes M."/>
            <person name="Minx P."/>
            <person name="Tomlinson C."/>
            <person name="Chen J."/>
            <person name="Wollam A."/>
            <person name="Pepin K.H."/>
            <person name="Bhonagiri V."/>
            <person name="Zhang X."/>
            <person name="Suruliraj S."/>
            <person name="Warren W."/>
            <person name="Mitreva M."/>
            <person name="Mardis E.R."/>
            <person name="Wilson R.K."/>
        </authorList>
    </citation>
    <scope>NUCLEOTIDE SEQUENCE [LARGE SCALE GENOMIC DNA]</scope>
    <source>
        <strain evidence="4 5">F0235</strain>
    </source>
</reference>
<feature type="DNA-binding region" description="H-T-H motif" evidence="2">
    <location>
        <begin position="28"/>
        <end position="47"/>
    </location>
</feature>
<dbReference type="PATRIC" id="fig|1035195.3.peg.2347"/>
<dbReference type="PROSITE" id="PS50977">
    <property type="entry name" value="HTH_TETR_2"/>
    <property type="match status" value="1"/>
</dbReference>
<dbReference type="AlphaFoldDB" id="L1M9H9"/>
<accession>L1M9H9</accession>
<name>L1M9H9_9CORY</name>
<dbReference type="EMBL" id="AMEM01000041">
    <property type="protein sequence ID" value="EKX87847.1"/>
    <property type="molecule type" value="Genomic_DNA"/>
</dbReference>
<evidence type="ECO:0000313" key="5">
    <source>
        <dbReference type="Proteomes" id="UP000010445"/>
    </source>
</evidence>
<feature type="domain" description="HTH tetR-type" evidence="3">
    <location>
        <begin position="6"/>
        <end position="65"/>
    </location>
</feature>
<evidence type="ECO:0000259" key="3">
    <source>
        <dbReference type="PROSITE" id="PS50977"/>
    </source>
</evidence>
<dbReference type="RefSeq" id="WP_006062428.1">
    <property type="nucleotide sequence ID" value="NZ_KB290824.1"/>
</dbReference>
<dbReference type="Pfam" id="PF00440">
    <property type="entry name" value="TetR_N"/>
    <property type="match status" value="1"/>
</dbReference>
<sequence>MARPVRFSSDDILDGTARTLALRGKNLTMSDIAQEIGGPTGSIYHRFASREELLATLWIRSIKRFHVGLITAYTLPDPDTAIQSAAVHVVTFCRDNPQDALAMTLFRQTRLANDGPDNLRSDVAHINDSATQALSELAIRRFDTPSNHHLDLLTLATRQCPYGLVRPHIGSDIPTWLDAAAATSAAAIAKLGDEPSGRRAS</sequence>
<dbReference type="InterPro" id="IPR009057">
    <property type="entry name" value="Homeodomain-like_sf"/>
</dbReference>
<proteinExistence type="predicted"/>
<organism evidence="4 5">
    <name type="scientific">Corynebacterium durum F0235</name>
    <dbReference type="NCBI Taxonomy" id="1035195"/>
    <lineage>
        <taxon>Bacteria</taxon>
        <taxon>Bacillati</taxon>
        <taxon>Actinomycetota</taxon>
        <taxon>Actinomycetes</taxon>
        <taxon>Mycobacteriales</taxon>
        <taxon>Corynebacteriaceae</taxon>
        <taxon>Corynebacterium</taxon>
    </lineage>
</organism>
<gene>
    <name evidence="4" type="ORF">HMPREF9997_02625</name>
</gene>
<evidence type="ECO:0000313" key="4">
    <source>
        <dbReference type="EMBL" id="EKX87847.1"/>
    </source>
</evidence>
<dbReference type="InterPro" id="IPR001647">
    <property type="entry name" value="HTH_TetR"/>
</dbReference>
<dbReference type="eggNOG" id="COG1309">
    <property type="taxonomic scope" value="Bacteria"/>
</dbReference>
<dbReference type="GO" id="GO:0003677">
    <property type="term" value="F:DNA binding"/>
    <property type="evidence" value="ECO:0007669"/>
    <property type="project" value="UniProtKB-UniRule"/>
</dbReference>
<keyword evidence="5" id="KW-1185">Reference proteome</keyword>